<dbReference type="KEGG" id="egu:105058248"/>
<proteinExistence type="predicted"/>
<feature type="signal peptide" evidence="6">
    <location>
        <begin position="1"/>
        <end position="19"/>
    </location>
</feature>
<accession>A0A6I9S9G0</accession>
<evidence type="ECO:0000259" key="8">
    <source>
        <dbReference type="Pfam" id="PF12819"/>
    </source>
</evidence>
<dbReference type="Gene3D" id="2.60.120.430">
    <property type="entry name" value="Galactose-binding lectin"/>
    <property type="match status" value="1"/>
</dbReference>
<dbReference type="InParanoid" id="A0A6I9S9G0"/>
<gene>
    <name evidence="10" type="primary">LOC105058248</name>
</gene>
<sequence length="509" mass="56267">MPLPVLFLCLLSFPLSLHASDPPPKGSHINCGSQEEDTIGGIKWIADDGFIKAGNISKLNIPNIMPLLSSLRYFPDKSARKYCYLITVAKGTKYLIRTTYYYGGFDEGNEPPVFDQIVGGMKWSTVNTTENYAKGLASYYEIIMVATRKTMSICLARNEYTVSSPFISALEVEYLEDSIYNSTDFKTYALSTVARHRFGYDGPIAGYPDDPFNRFWEPFKDTNPVVESHRNITSSHFWNFPPKMAFQTALTTSRGKKLIVKWPAMALPAAKYYLALYFQDNRSPSAFSWRVFDVSVNEKTFYSGLNVSTAGAVVHGTKWPLSGQTQITLTPDVNASVGPVINAGELLMMVPLKRRTLGRDVRAMEAIARSFNNPPSDWSGDPCLPQENSWTGVTCSQGKHARVTALNLANFGLTGSLPKSIAKLSAISSIWLGGNKLSGPIPDMGSLKQLVSLHLENNQLTGSIPSSLGNLEKLQELFLQNNNLEGQIPESLKRRSGIHIQISPGNQIH</sequence>
<name>A0A6I9S9G0_ELAGV</name>
<keyword evidence="5" id="KW-0472">Membrane</keyword>
<dbReference type="OrthoDB" id="1394818at2759"/>
<evidence type="ECO:0000256" key="5">
    <source>
        <dbReference type="ARBA" id="ARBA00023136"/>
    </source>
</evidence>
<dbReference type="InterPro" id="IPR013210">
    <property type="entry name" value="LRR_N_plant-typ"/>
</dbReference>
<protein>
    <submittedName>
        <fullName evidence="10">Probable LRR receptor-like serine/threonine-protein kinase At1g67720</fullName>
    </submittedName>
</protein>
<dbReference type="Pfam" id="PF08263">
    <property type="entry name" value="LRRNT_2"/>
    <property type="match status" value="1"/>
</dbReference>
<dbReference type="FunFam" id="3.80.10.10:FF:000400">
    <property type="entry name" value="Nuclear pore complex protein NUP107"/>
    <property type="match status" value="1"/>
</dbReference>
<dbReference type="GO" id="GO:0016020">
    <property type="term" value="C:membrane"/>
    <property type="evidence" value="ECO:0007669"/>
    <property type="project" value="UniProtKB-SubCell"/>
</dbReference>
<evidence type="ECO:0000313" key="9">
    <source>
        <dbReference type="Proteomes" id="UP000504607"/>
    </source>
</evidence>
<dbReference type="FunCoup" id="A0A6I9S9G0">
    <property type="interactions" value="627"/>
</dbReference>
<dbReference type="AlphaFoldDB" id="A0A6I9S9G0"/>
<feature type="chain" id="PRO_5027113510" evidence="6">
    <location>
        <begin position="20"/>
        <end position="509"/>
    </location>
</feature>
<dbReference type="RefSeq" id="XP_010939430.1">
    <property type="nucleotide sequence ID" value="XM_010941128.2"/>
</dbReference>
<dbReference type="PANTHER" id="PTHR45631:SF45">
    <property type="entry name" value="LEUCINE-RICH REPEAT (LRR) FAMILY PROTEIN"/>
    <property type="match status" value="1"/>
</dbReference>
<evidence type="ECO:0000256" key="6">
    <source>
        <dbReference type="SAM" id="SignalP"/>
    </source>
</evidence>
<dbReference type="Proteomes" id="UP000504607">
    <property type="component" value="Chromosome 15"/>
</dbReference>
<dbReference type="InterPro" id="IPR024788">
    <property type="entry name" value="Malectin-like_Carb-bd_dom"/>
</dbReference>
<evidence type="ECO:0000256" key="3">
    <source>
        <dbReference type="ARBA" id="ARBA00022729"/>
    </source>
</evidence>
<dbReference type="Gene3D" id="3.80.10.10">
    <property type="entry name" value="Ribonuclease Inhibitor"/>
    <property type="match status" value="1"/>
</dbReference>
<reference evidence="10" key="1">
    <citation type="submission" date="2025-08" db="UniProtKB">
        <authorList>
            <consortium name="RefSeq"/>
        </authorList>
    </citation>
    <scope>IDENTIFICATION</scope>
</reference>
<evidence type="ECO:0000256" key="1">
    <source>
        <dbReference type="ARBA" id="ARBA00004167"/>
    </source>
</evidence>
<comment type="subcellular location">
    <subcellularLocation>
        <location evidence="1">Membrane</location>
        <topology evidence="1">Single-pass membrane protein</topology>
    </subcellularLocation>
</comment>
<keyword evidence="4" id="KW-0677">Repeat</keyword>
<keyword evidence="2" id="KW-0433">Leucine-rich repeat</keyword>
<dbReference type="InterPro" id="IPR032675">
    <property type="entry name" value="LRR_dom_sf"/>
</dbReference>
<feature type="domain" description="Malectin-like" evidence="8">
    <location>
        <begin position="29"/>
        <end position="346"/>
    </location>
</feature>
<organism evidence="9 10">
    <name type="scientific">Elaeis guineensis var. tenera</name>
    <name type="common">Oil palm</name>
    <dbReference type="NCBI Taxonomy" id="51953"/>
    <lineage>
        <taxon>Eukaryota</taxon>
        <taxon>Viridiplantae</taxon>
        <taxon>Streptophyta</taxon>
        <taxon>Embryophyta</taxon>
        <taxon>Tracheophyta</taxon>
        <taxon>Spermatophyta</taxon>
        <taxon>Magnoliopsida</taxon>
        <taxon>Liliopsida</taxon>
        <taxon>Arecaceae</taxon>
        <taxon>Arecoideae</taxon>
        <taxon>Cocoseae</taxon>
        <taxon>Elaeidinae</taxon>
        <taxon>Elaeis</taxon>
    </lineage>
</organism>
<evidence type="ECO:0000259" key="7">
    <source>
        <dbReference type="Pfam" id="PF08263"/>
    </source>
</evidence>
<keyword evidence="9" id="KW-1185">Reference proteome</keyword>
<dbReference type="Pfam" id="PF12819">
    <property type="entry name" value="Malectin_like"/>
    <property type="match status" value="1"/>
</dbReference>
<dbReference type="Pfam" id="PF00560">
    <property type="entry name" value="LRR_1"/>
    <property type="match status" value="2"/>
</dbReference>
<keyword evidence="3 6" id="KW-0732">Signal</keyword>
<dbReference type="PANTHER" id="PTHR45631">
    <property type="entry name" value="OS07G0107800 PROTEIN-RELATED"/>
    <property type="match status" value="1"/>
</dbReference>
<evidence type="ECO:0000256" key="2">
    <source>
        <dbReference type="ARBA" id="ARBA00022614"/>
    </source>
</evidence>
<feature type="domain" description="Leucine-rich repeat-containing N-terminal plant-type" evidence="7">
    <location>
        <begin position="359"/>
        <end position="396"/>
    </location>
</feature>
<evidence type="ECO:0000256" key="4">
    <source>
        <dbReference type="ARBA" id="ARBA00022737"/>
    </source>
</evidence>
<dbReference type="GeneID" id="105058248"/>
<dbReference type="InterPro" id="IPR001611">
    <property type="entry name" value="Leu-rich_rpt"/>
</dbReference>
<evidence type="ECO:0000313" key="10">
    <source>
        <dbReference type="RefSeq" id="XP_010939430.1"/>
    </source>
</evidence>
<dbReference type="SUPFAM" id="SSF52058">
    <property type="entry name" value="L domain-like"/>
    <property type="match status" value="1"/>
</dbReference>